<reference evidence="3" key="1">
    <citation type="submission" date="2016-10" db="EMBL/GenBank/DDBJ databases">
        <authorList>
            <person name="Varghese N."/>
            <person name="Submissions S."/>
        </authorList>
    </citation>
    <scope>NUCLEOTIDE SEQUENCE [LARGE SCALE GENOMIC DNA]</scope>
    <source>
        <strain evidence="3">DSM 45501</strain>
    </source>
</reference>
<organism evidence="2 3">
    <name type="scientific">Actinopolyspora righensis</name>
    <dbReference type="NCBI Taxonomy" id="995060"/>
    <lineage>
        <taxon>Bacteria</taxon>
        <taxon>Bacillati</taxon>
        <taxon>Actinomycetota</taxon>
        <taxon>Actinomycetes</taxon>
        <taxon>Actinopolysporales</taxon>
        <taxon>Actinopolysporaceae</taxon>
        <taxon>Actinopolyspora</taxon>
        <taxon>Actinopolyspora alba group</taxon>
    </lineage>
</organism>
<dbReference type="Proteomes" id="UP000199165">
    <property type="component" value="Unassembled WGS sequence"/>
</dbReference>
<feature type="compositionally biased region" description="Polar residues" evidence="1">
    <location>
        <begin position="1"/>
        <end position="13"/>
    </location>
</feature>
<evidence type="ECO:0000313" key="3">
    <source>
        <dbReference type="Proteomes" id="UP000199165"/>
    </source>
</evidence>
<dbReference type="AlphaFoldDB" id="A0A1I6X3D9"/>
<name>A0A1I6X3D9_9ACTN</name>
<evidence type="ECO:0000256" key="1">
    <source>
        <dbReference type="SAM" id="MobiDB-lite"/>
    </source>
</evidence>
<protein>
    <submittedName>
        <fullName evidence="2">Uncharacterized protein</fullName>
    </submittedName>
</protein>
<dbReference type="STRING" id="995060.SAMN04487904_10139"/>
<feature type="region of interest" description="Disordered" evidence="1">
    <location>
        <begin position="1"/>
        <end position="49"/>
    </location>
</feature>
<keyword evidence="3" id="KW-1185">Reference proteome</keyword>
<dbReference type="EMBL" id="FPAT01000001">
    <property type="protein sequence ID" value="SFT32381.1"/>
    <property type="molecule type" value="Genomic_DNA"/>
</dbReference>
<evidence type="ECO:0000313" key="2">
    <source>
        <dbReference type="EMBL" id="SFT32381.1"/>
    </source>
</evidence>
<feature type="compositionally biased region" description="Basic and acidic residues" evidence="1">
    <location>
        <begin position="25"/>
        <end position="39"/>
    </location>
</feature>
<gene>
    <name evidence="2" type="ORF">SAMN04487904_10139</name>
</gene>
<sequence>MITPQAPSASGTIAQAEPTRLTGPRTDRTRQHAENRGFQERYPLNSQQRRAAVEPVALLRSELVGLDDHQWLSPGPVDGALRRAGLRPREVTAVSGGVHFWSSAGNGICVNGEIDDHDVSIRTEGPSSDGGCAEPDGGH</sequence>
<accession>A0A1I6X3D9</accession>
<proteinExistence type="predicted"/>